<evidence type="ECO:0000313" key="3">
    <source>
        <dbReference type="Proteomes" id="UP001243989"/>
    </source>
</evidence>
<evidence type="ECO:0000313" key="2">
    <source>
        <dbReference type="EMBL" id="KAK1637423.1"/>
    </source>
</evidence>
<dbReference type="SUPFAM" id="SSF56112">
    <property type="entry name" value="Protein kinase-like (PK-like)"/>
    <property type="match status" value="1"/>
</dbReference>
<keyword evidence="3" id="KW-1185">Reference proteome</keyword>
<name>A0AAI9ZSR2_9PEZI</name>
<comment type="caution">
    <text evidence="2">The sequence shown here is derived from an EMBL/GenBank/DDBJ whole genome shotgun (WGS) entry which is preliminary data.</text>
</comment>
<dbReference type="AlphaFoldDB" id="A0AAI9ZSR2"/>
<feature type="domain" description="Aminoglycoside phosphotransferase" evidence="1">
    <location>
        <begin position="140"/>
        <end position="337"/>
    </location>
</feature>
<sequence length="461" mass="52924">MPLWFCDWESCRNPAVQRDGDCLLCHKHLCRIHLREPWHDCPRAEENWEGFSLQYAAAENHDIDQLCRKIDVSKLRSRASMIRNGIPCTIDLSTKQLSAMMGNQNCHAEIAFEDGVVWIARFRLTKTTSPPQEVRDFIVRSEAATMSYLCENTSLPVPRIYDWSDESNPENDIGVSFILMEKLDGRPLDWRAATPAQREKILQQIADIYIEIEKHPFESMGSLVASPRNPHHLEVQGLAQHTTYQLEAGHALGPFSTPADGSAAIIEVYLSMIASGELIASRPIDAYLTHRFRLDVIDRLWTGSTAENRFFLKHPDDKGDHILVNDDFAIVGIIDWEWTKTVSRAEAFCSPSMMWPISKFYAGSNELAQDELRLAEVFRERGREDLSDNILTGRKVQRFFFAMGSESPSDMSNFTSLFAGLTGAFDYEHEEWERWRKDALNRWRDDNHLQNLVQQDRGKEV</sequence>
<dbReference type="InterPro" id="IPR011009">
    <property type="entry name" value="Kinase-like_dom_sf"/>
</dbReference>
<gene>
    <name evidence="2" type="ORF">BDP81DRAFT_427464</name>
</gene>
<accession>A0AAI9ZSR2</accession>
<dbReference type="PANTHER" id="PTHR21310:SF15">
    <property type="entry name" value="AMINOGLYCOSIDE PHOSPHOTRANSFERASE DOMAIN-CONTAINING PROTEIN"/>
    <property type="match status" value="1"/>
</dbReference>
<protein>
    <recommendedName>
        <fullName evidence="1">Aminoglycoside phosphotransferase domain-containing protein</fullName>
    </recommendedName>
</protein>
<dbReference type="RefSeq" id="XP_060446030.1">
    <property type="nucleotide sequence ID" value="XM_060590353.1"/>
</dbReference>
<organism evidence="2 3">
    <name type="scientific">Colletotrichum phormii</name>
    <dbReference type="NCBI Taxonomy" id="359342"/>
    <lineage>
        <taxon>Eukaryota</taxon>
        <taxon>Fungi</taxon>
        <taxon>Dikarya</taxon>
        <taxon>Ascomycota</taxon>
        <taxon>Pezizomycotina</taxon>
        <taxon>Sordariomycetes</taxon>
        <taxon>Hypocreomycetidae</taxon>
        <taxon>Glomerellales</taxon>
        <taxon>Glomerellaceae</taxon>
        <taxon>Colletotrichum</taxon>
        <taxon>Colletotrichum acutatum species complex</taxon>
    </lineage>
</organism>
<dbReference type="EMBL" id="JAHMHQ010000009">
    <property type="protein sequence ID" value="KAK1637423.1"/>
    <property type="molecule type" value="Genomic_DNA"/>
</dbReference>
<reference evidence="2" key="1">
    <citation type="submission" date="2021-06" db="EMBL/GenBank/DDBJ databases">
        <title>Comparative genomics, transcriptomics and evolutionary studies reveal genomic signatures of adaptation to plant cell wall in hemibiotrophic fungi.</title>
        <authorList>
            <consortium name="DOE Joint Genome Institute"/>
            <person name="Baroncelli R."/>
            <person name="Diaz J.F."/>
            <person name="Benocci T."/>
            <person name="Peng M."/>
            <person name="Battaglia E."/>
            <person name="Haridas S."/>
            <person name="Andreopoulos W."/>
            <person name="Labutti K."/>
            <person name="Pangilinan J."/>
            <person name="Floch G.L."/>
            <person name="Makela M.R."/>
            <person name="Henrissat B."/>
            <person name="Grigoriev I.V."/>
            <person name="Crouch J.A."/>
            <person name="De Vries R.P."/>
            <person name="Sukno S.A."/>
            <person name="Thon M.R."/>
        </authorList>
    </citation>
    <scope>NUCLEOTIDE SEQUENCE</scope>
    <source>
        <strain evidence="2">CBS 102054</strain>
    </source>
</reference>
<dbReference type="Pfam" id="PF01636">
    <property type="entry name" value="APH"/>
    <property type="match status" value="1"/>
</dbReference>
<proteinExistence type="predicted"/>
<dbReference type="InterPro" id="IPR051678">
    <property type="entry name" value="AGP_Transferase"/>
</dbReference>
<evidence type="ECO:0000259" key="1">
    <source>
        <dbReference type="Pfam" id="PF01636"/>
    </source>
</evidence>
<dbReference type="PANTHER" id="PTHR21310">
    <property type="entry name" value="AMINOGLYCOSIDE PHOSPHOTRANSFERASE-RELATED-RELATED"/>
    <property type="match status" value="1"/>
</dbReference>
<dbReference type="InterPro" id="IPR002575">
    <property type="entry name" value="Aminoglycoside_PTrfase"/>
</dbReference>
<dbReference type="Proteomes" id="UP001243989">
    <property type="component" value="Unassembled WGS sequence"/>
</dbReference>
<dbReference type="GeneID" id="85475215"/>